<proteinExistence type="predicted"/>
<evidence type="ECO:0000313" key="3">
    <source>
        <dbReference type="Proteomes" id="UP001310890"/>
    </source>
</evidence>
<dbReference type="PANTHER" id="PTHR37542:SF1">
    <property type="entry name" value="PRION-INHIBITION AND PROPAGATION HELO DOMAIN-CONTAINING PROTEIN"/>
    <property type="match status" value="1"/>
</dbReference>
<reference evidence="2" key="1">
    <citation type="submission" date="2023-08" db="EMBL/GenBank/DDBJ databases">
        <title>Black Yeasts Isolated from many extreme environments.</title>
        <authorList>
            <person name="Coleine C."/>
            <person name="Stajich J.E."/>
            <person name="Selbmann L."/>
        </authorList>
    </citation>
    <scope>NUCLEOTIDE SEQUENCE</scope>
    <source>
        <strain evidence="2">CCFEE 5401</strain>
    </source>
</reference>
<evidence type="ECO:0000256" key="1">
    <source>
        <dbReference type="SAM" id="MobiDB-lite"/>
    </source>
</evidence>
<dbReference type="SUPFAM" id="SSF56112">
    <property type="entry name" value="Protein kinase-like (PK-like)"/>
    <property type="match status" value="1"/>
</dbReference>
<evidence type="ECO:0000313" key="2">
    <source>
        <dbReference type="EMBL" id="KAK5115762.1"/>
    </source>
</evidence>
<dbReference type="PANTHER" id="PTHR37542">
    <property type="entry name" value="HELO DOMAIN-CONTAINING PROTEIN-RELATED"/>
    <property type="match status" value="1"/>
</dbReference>
<protein>
    <recommendedName>
        <fullName evidence="4">Protein kinase domain-containing protein</fullName>
    </recommendedName>
</protein>
<feature type="region of interest" description="Disordered" evidence="1">
    <location>
        <begin position="116"/>
        <end position="139"/>
    </location>
</feature>
<dbReference type="Proteomes" id="UP001310890">
    <property type="component" value="Unassembled WGS sequence"/>
</dbReference>
<feature type="region of interest" description="Disordered" evidence="1">
    <location>
        <begin position="426"/>
        <end position="456"/>
    </location>
</feature>
<dbReference type="InterPro" id="IPR011009">
    <property type="entry name" value="Kinase-like_dom_sf"/>
</dbReference>
<dbReference type="Gene3D" id="1.10.510.10">
    <property type="entry name" value="Transferase(Phosphotransferase) domain 1"/>
    <property type="match status" value="1"/>
</dbReference>
<accession>A0AAN7TL45</accession>
<comment type="caution">
    <text evidence="2">The sequence shown here is derived from an EMBL/GenBank/DDBJ whole genome shotgun (WGS) entry which is preliminary data.</text>
</comment>
<dbReference type="AlphaFoldDB" id="A0AAN7TL45"/>
<dbReference type="EMBL" id="JAVRRL010000011">
    <property type="protein sequence ID" value="KAK5115762.1"/>
    <property type="molecule type" value="Genomic_DNA"/>
</dbReference>
<organism evidence="2 3">
    <name type="scientific">Meristemomyces frigidus</name>
    <dbReference type="NCBI Taxonomy" id="1508187"/>
    <lineage>
        <taxon>Eukaryota</taxon>
        <taxon>Fungi</taxon>
        <taxon>Dikarya</taxon>
        <taxon>Ascomycota</taxon>
        <taxon>Pezizomycotina</taxon>
        <taxon>Dothideomycetes</taxon>
        <taxon>Dothideomycetidae</taxon>
        <taxon>Mycosphaerellales</taxon>
        <taxon>Teratosphaeriaceae</taxon>
        <taxon>Meristemomyces</taxon>
    </lineage>
</organism>
<name>A0AAN7TL45_9PEZI</name>
<sequence>MQRDHQVNQLEVLATLQRLLKKANHKIEGLTKRSNDVNAIGRRKVKVKRWKYVWVKPFLDTTIRDFRVWQRLYDPSWFLILRSGDPMVDQELRKPDPGWTSEGAAVMHRAARVGTAVSSSPPSLTGSQPSTTPPVFLPHERPATAETSATPFSSASVARIPGQNNLVIIDPIPCPPGTYIGTLSQDIRNLASKLQVVDPLNFGILKCRGVVKQSTNNGARLASFDVVFEFATPGQPCSLRSRLLSSTVYSLTDRIQLAKQLATAVSYVHTLNFVHKNIRLENLIGFENEADTALLPFYLIGFEQLRTVDGHTYMRGDNDWWRNLCRHPDRQGPVPEERYNIGHDTYSLGVCLLEIGLWQSFVQYDAKGVVDSTGEELGPRAREFQRARPHALKDHLVELARRRLPQAMGIVYAGVVHECLTCLDNDEDDDSEDPAGAVPEADAVSMGVRYHEQVSN</sequence>
<gene>
    <name evidence="2" type="ORF">LTR62_000851</name>
</gene>
<feature type="compositionally biased region" description="Polar residues" evidence="1">
    <location>
        <begin position="116"/>
        <end position="130"/>
    </location>
</feature>
<evidence type="ECO:0008006" key="4">
    <source>
        <dbReference type="Google" id="ProtNLM"/>
    </source>
</evidence>